<dbReference type="EC" id="1.1.1.232" evidence="4"/>
<evidence type="ECO:0000256" key="22">
    <source>
        <dbReference type="RuleBase" id="RU000363"/>
    </source>
</evidence>
<evidence type="ECO:0000313" key="23">
    <source>
        <dbReference type="EMBL" id="CAH1399482.1"/>
    </source>
</evidence>
<comment type="catalytic activity">
    <reaction evidence="12">
        <text>15-oxo-(5S,6R)-dihydroxy-(7E,9E,11Z)-eicosatrienoate + NADH + H(+) = (5S,6R,15S)-trihydroxy-(7E,9E,11Z)-eicosatrienoate + NAD(+)</text>
        <dbReference type="Rhea" id="RHEA:41596"/>
        <dbReference type="ChEBI" id="CHEBI:15378"/>
        <dbReference type="ChEBI" id="CHEBI:57540"/>
        <dbReference type="ChEBI" id="CHEBI:57945"/>
        <dbReference type="ChEBI" id="CHEBI:78325"/>
        <dbReference type="ChEBI" id="CHEBI:78329"/>
    </reaction>
    <physiologicalReaction direction="left-to-right" evidence="12">
        <dbReference type="Rhea" id="RHEA:41597"/>
    </physiologicalReaction>
</comment>
<dbReference type="Gene3D" id="3.40.50.720">
    <property type="entry name" value="NAD(P)-binding Rossmann-like Domain"/>
    <property type="match status" value="1"/>
</dbReference>
<keyword evidence="24" id="KW-1185">Reference proteome</keyword>
<comment type="catalytic activity">
    <reaction evidence="10">
        <text>resolvin D1 + NAD(+) = 8-oxoresolvin D1 + NADH + H(+)</text>
        <dbReference type="Rhea" id="RHEA:50124"/>
        <dbReference type="ChEBI" id="CHEBI:15378"/>
        <dbReference type="ChEBI" id="CHEBI:57540"/>
        <dbReference type="ChEBI" id="CHEBI:57945"/>
        <dbReference type="ChEBI" id="CHEBI:132079"/>
        <dbReference type="ChEBI" id="CHEBI:132080"/>
    </reaction>
    <physiologicalReaction direction="left-to-right" evidence="10">
        <dbReference type="Rhea" id="RHEA:50125"/>
    </physiologicalReaction>
</comment>
<comment type="function">
    <text evidence="8">Catalyzes the NAD-dependent dehydrogenation (oxidation) of a broad array of hydroxylated polyunsaturated fatty acids (mainly eicosanoids and docosanoids, including prostaglandins, lipoxins and resolvins), yielding their corresponding keto (oxo) metabolites. Decreases the levels of the pro-proliferative prostaglandins such as prostaglandin E2 (whose activity is increased in cancer because of an increase in the expression of cyclooxygenase 2) and generates oxo-fatty acid products that can profoundly influence cell function by abrogating pro-inflammatory cytokine expression. Converts resolvins E1, D1 and D2 to their oxo products, which represents a mode of resolvin inactivation. Resolvin E1 plays important roles during the resolution phase of acute inflammation, while resolvins D1 and D2 have a unique role in obesity-induced adipose inflammation.</text>
</comment>
<evidence type="ECO:0000256" key="21">
    <source>
        <dbReference type="ARBA" id="ARBA00049188"/>
    </source>
</evidence>
<evidence type="ECO:0000256" key="8">
    <source>
        <dbReference type="ARBA" id="ARBA00045705"/>
    </source>
</evidence>
<comment type="catalytic activity">
    <reaction evidence="14">
        <text>resolvin D1 + NAD(+) = 17-oxoresolvin D1 + NADH + H(+)</text>
        <dbReference type="Rhea" id="RHEA:50128"/>
        <dbReference type="ChEBI" id="CHEBI:15378"/>
        <dbReference type="ChEBI" id="CHEBI:57540"/>
        <dbReference type="ChEBI" id="CHEBI:57945"/>
        <dbReference type="ChEBI" id="CHEBI:132079"/>
        <dbReference type="ChEBI" id="CHEBI:132081"/>
    </reaction>
    <physiologicalReaction direction="left-to-right" evidence="14">
        <dbReference type="Rhea" id="RHEA:50129"/>
    </physiologicalReaction>
</comment>
<evidence type="ECO:0000256" key="5">
    <source>
        <dbReference type="ARBA" id="ARBA00040276"/>
    </source>
</evidence>
<evidence type="ECO:0000256" key="16">
    <source>
        <dbReference type="ARBA" id="ARBA00048535"/>
    </source>
</evidence>
<gene>
    <name evidence="23" type="ORF">NEZAVI_LOCUS8920</name>
</gene>
<comment type="catalytic activity">
    <reaction evidence="13">
        <text>(11R)-hydroxy-(5Z,8Z,12E,14Z)-eicosatetraenoate + NAD(+) = 11-oxo-(5Z,8Z,12E,14Z)-eicosatetraenoate + NADH + H(+)</text>
        <dbReference type="Rhea" id="RHEA:48640"/>
        <dbReference type="ChEBI" id="CHEBI:15378"/>
        <dbReference type="ChEBI" id="CHEBI:57540"/>
        <dbReference type="ChEBI" id="CHEBI:57945"/>
        <dbReference type="ChEBI" id="CHEBI:78836"/>
        <dbReference type="ChEBI" id="CHEBI:90697"/>
    </reaction>
    <physiologicalReaction direction="left-to-right" evidence="13">
        <dbReference type="Rhea" id="RHEA:48641"/>
    </physiologicalReaction>
</comment>
<dbReference type="InterPro" id="IPR002347">
    <property type="entry name" value="SDR_fam"/>
</dbReference>
<dbReference type="InterPro" id="IPR036291">
    <property type="entry name" value="NAD(P)-bd_dom_sf"/>
</dbReference>
<evidence type="ECO:0000256" key="20">
    <source>
        <dbReference type="ARBA" id="ARBA00049151"/>
    </source>
</evidence>
<dbReference type="InterPro" id="IPR020904">
    <property type="entry name" value="Sc_DH/Rdtase_CS"/>
</dbReference>
<comment type="catalytic activity">
    <reaction evidence="17">
        <text>prostaglandin A1 + NAD(+) = 15-oxo-prostaglandin A1 + NADH + H(+)</text>
        <dbReference type="Rhea" id="RHEA:41263"/>
        <dbReference type="ChEBI" id="CHEBI:15378"/>
        <dbReference type="ChEBI" id="CHEBI:57398"/>
        <dbReference type="ChEBI" id="CHEBI:57540"/>
        <dbReference type="ChEBI" id="CHEBI:57945"/>
        <dbReference type="ChEBI" id="CHEBI:85072"/>
    </reaction>
    <physiologicalReaction direction="left-to-right" evidence="17">
        <dbReference type="Rhea" id="RHEA:41264"/>
    </physiologicalReaction>
</comment>
<comment type="catalytic activity">
    <reaction evidence="19">
        <text>resolvin D2 + NAD(+) = 16-oxoresolvin D2 + NADH + H(+)</text>
        <dbReference type="Rhea" id="RHEA:53588"/>
        <dbReference type="ChEBI" id="CHEBI:15378"/>
        <dbReference type="ChEBI" id="CHEBI:57540"/>
        <dbReference type="ChEBI" id="CHEBI:57945"/>
        <dbReference type="ChEBI" id="CHEBI:133367"/>
        <dbReference type="ChEBI" id="CHEBI:137498"/>
    </reaction>
    <physiologicalReaction direction="left-to-right" evidence="19">
        <dbReference type="Rhea" id="RHEA:53589"/>
    </physiologicalReaction>
</comment>
<dbReference type="GO" id="GO:0005737">
    <property type="term" value="C:cytoplasm"/>
    <property type="evidence" value="ECO:0007669"/>
    <property type="project" value="TreeGrafter"/>
</dbReference>
<accession>A0A9P0HCV5</accession>
<evidence type="ECO:0000256" key="2">
    <source>
        <dbReference type="ARBA" id="ARBA00023002"/>
    </source>
</evidence>
<comment type="catalytic activity">
    <reaction evidence="9">
        <text>prostaglandin E1 + NAD(+) = 15-oxoprostaglandin E1 + NADH + H(+)</text>
        <dbReference type="Rhea" id="RHEA:16477"/>
        <dbReference type="ChEBI" id="CHEBI:15378"/>
        <dbReference type="ChEBI" id="CHEBI:57397"/>
        <dbReference type="ChEBI" id="CHEBI:57401"/>
        <dbReference type="ChEBI" id="CHEBI:57540"/>
        <dbReference type="ChEBI" id="CHEBI:57945"/>
    </reaction>
    <physiologicalReaction direction="left-to-right" evidence="9">
        <dbReference type="Rhea" id="RHEA:16478"/>
    </physiologicalReaction>
</comment>
<evidence type="ECO:0000256" key="17">
    <source>
        <dbReference type="ARBA" id="ARBA00048611"/>
    </source>
</evidence>
<evidence type="ECO:0000256" key="18">
    <source>
        <dbReference type="ARBA" id="ARBA00048739"/>
    </source>
</evidence>
<evidence type="ECO:0000256" key="19">
    <source>
        <dbReference type="ARBA" id="ARBA00048921"/>
    </source>
</evidence>
<evidence type="ECO:0000256" key="12">
    <source>
        <dbReference type="ARBA" id="ARBA00048140"/>
    </source>
</evidence>
<evidence type="ECO:0000256" key="1">
    <source>
        <dbReference type="ARBA" id="ARBA00006484"/>
    </source>
</evidence>
<dbReference type="PRINTS" id="PR00081">
    <property type="entry name" value="GDHRDH"/>
</dbReference>
<proteinExistence type="inferred from homology"/>
<evidence type="ECO:0000256" key="11">
    <source>
        <dbReference type="ARBA" id="ARBA00048008"/>
    </source>
</evidence>
<dbReference type="PROSITE" id="PS00061">
    <property type="entry name" value="ADH_SHORT"/>
    <property type="match status" value="1"/>
</dbReference>
<evidence type="ECO:0000256" key="10">
    <source>
        <dbReference type="ARBA" id="ARBA00047672"/>
    </source>
</evidence>
<dbReference type="PRINTS" id="PR00080">
    <property type="entry name" value="SDRFAMILY"/>
</dbReference>
<evidence type="ECO:0000313" key="24">
    <source>
        <dbReference type="Proteomes" id="UP001152798"/>
    </source>
</evidence>
<evidence type="ECO:0000256" key="15">
    <source>
        <dbReference type="ARBA" id="ARBA00048393"/>
    </source>
</evidence>
<name>A0A9P0HCV5_NEZVI</name>
<comment type="catalytic activity">
    <reaction evidence="20">
        <text>(15S)-hydroxy-(5Z,8Z,11Z,13E)-eicosatetraenoate + NAD(+) = 15-oxo-(5Z,8Z,11Z,13E)-eicosatetraenoate + NADH + H(+)</text>
        <dbReference type="Rhea" id="RHEA:23260"/>
        <dbReference type="ChEBI" id="CHEBI:15378"/>
        <dbReference type="ChEBI" id="CHEBI:57409"/>
        <dbReference type="ChEBI" id="CHEBI:57410"/>
        <dbReference type="ChEBI" id="CHEBI:57540"/>
        <dbReference type="ChEBI" id="CHEBI:57945"/>
        <dbReference type="EC" id="1.1.1.232"/>
    </reaction>
    <physiologicalReaction direction="left-to-right" evidence="20">
        <dbReference type="Rhea" id="RHEA:23261"/>
    </physiologicalReaction>
</comment>
<evidence type="ECO:0000256" key="6">
    <source>
        <dbReference type="ARBA" id="ARBA00041812"/>
    </source>
</evidence>
<dbReference type="PANTHER" id="PTHR44229:SF4">
    <property type="entry name" value="15-HYDROXYPROSTAGLANDIN DEHYDROGENASE [NAD(+)]"/>
    <property type="match status" value="1"/>
</dbReference>
<comment type="catalytic activity">
    <reaction evidence="18">
        <text>prostaglandin E2 + NAD(+) = 15-oxoprostaglandin E2 + NADH + H(+)</text>
        <dbReference type="Rhea" id="RHEA:11876"/>
        <dbReference type="ChEBI" id="CHEBI:15378"/>
        <dbReference type="ChEBI" id="CHEBI:57400"/>
        <dbReference type="ChEBI" id="CHEBI:57540"/>
        <dbReference type="ChEBI" id="CHEBI:57945"/>
        <dbReference type="ChEBI" id="CHEBI:606564"/>
        <dbReference type="EC" id="1.1.1.141"/>
    </reaction>
    <physiologicalReaction direction="left-to-right" evidence="18">
        <dbReference type="Rhea" id="RHEA:11877"/>
    </physiologicalReaction>
</comment>
<dbReference type="GO" id="GO:0047034">
    <property type="term" value="F:15-hydroxyicosatetraenoate dehydrogenase activity"/>
    <property type="evidence" value="ECO:0007669"/>
    <property type="project" value="UniProtKB-EC"/>
</dbReference>
<dbReference type="Pfam" id="PF00106">
    <property type="entry name" value="adh_short"/>
    <property type="match status" value="1"/>
</dbReference>
<dbReference type="EC" id="1.1.1.141" evidence="3"/>
<dbReference type="GO" id="GO:0016404">
    <property type="term" value="F:15-hydroxyprostaglandin dehydrogenase (NAD+) activity"/>
    <property type="evidence" value="ECO:0007669"/>
    <property type="project" value="UniProtKB-EC"/>
</dbReference>
<evidence type="ECO:0000256" key="14">
    <source>
        <dbReference type="ARBA" id="ARBA00048170"/>
    </source>
</evidence>
<comment type="catalytic activity">
    <reaction evidence="16">
        <text>lipoxin A4 + NAD(+) = 15-oxo-(5S,6R)-dihydroxy-(7E,9E,11Z,13E)-eicosatetraenoate + NADH + H(+)</text>
        <dbReference type="Rhea" id="RHEA:41572"/>
        <dbReference type="ChEBI" id="CHEBI:15378"/>
        <dbReference type="ChEBI" id="CHEBI:57540"/>
        <dbReference type="ChEBI" id="CHEBI:57945"/>
        <dbReference type="ChEBI" id="CHEBI:67026"/>
        <dbReference type="ChEBI" id="CHEBI:78311"/>
    </reaction>
    <physiologicalReaction direction="left-to-right" evidence="16">
        <dbReference type="Rhea" id="RHEA:41573"/>
    </physiologicalReaction>
</comment>
<comment type="catalytic activity">
    <reaction evidence="11">
        <text>14-hydroxy-(4Z,7Z,10Z,12E,16Z,19Z)-docosahexaenoate + NAD(+) = 14-oxo-(4Z,7Z,10Z,12E,16Z,19Z)-docosahexaenoate + NADH + H(+)</text>
        <dbReference type="Rhea" id="RHEA:48952"/>
        <dbReference type="ChEBI" id="CHEBI:15378"/>
        <dbReference type="ChEBI" id="CHEBI:57540"/>
        <dbReference type="ChEBI" id="CHEBI:57945"/>
        <dbReference type="ChEBI" id="CHEBI:90866"/>
        <dbReference type="ChEBI" id="CHEBI:90867"/>
    </reaction>
    <physiologicalReaction direction="left-to-right" evidence="11">
        <dbReference type="Rhea" id="RHEA:48953"/>
    </physiologicalReaction>
</comment>
<evidence type="ECO:0000256" key="4">
    <source>
        <dbReference type="ARBA" id="ARBA00039060"/>
    </source>
</evidence>
<dbReference type="EMBL" id="OV725080">
    <property type="protein sequence ID" value="CAH1399482.1"/>
    <property type="molecule type" value="Genomic_DNA"/>
</dbReference>
<comment type="catalytic activity">
    <reaction evidence="15">
        <text>resolvin D2 + NAD(+) = 7-oxoresolvin D2 + NADH + H(+)</text>
        <dbReference type="Rhea" id="RHEA:53584"/>
        <dbReference type="ChEBI" id="CHEBI:15378"/>
        <dbReference type="ChEBI" id="CHEBI:57540"/>
        <dbReference type="ChEBI" id="CHEBI:57945"/>
        <dbReference type="ChEBI" id="CHEBI:133367"/>
        <dbReference type="ChEBI" id="CHEBI:137497"/>
    </reaction>
    <physiologicalReaction direction="left-to-right" evidence="15">
        <dbReference type="Rhea" id="RHEA:53585"/>
    </physiologicalReaction>
</comment>
<protein>
    <recommendedName>
        <fullName evidence="5">15-hydroxyprostaglandin dehydrogenase [NAD(+)]</fullName>
        <ecNumber evidence="3">1.1.1.141</ecNumber>
        <ecNumber evidence="4">1.1.1.232</ecNumber>
    </recommendedName>
    <alternativeName>
        <fullName evidence="7">Eicosanoid/docosanoid dehydrogenase [NAD(+)]</fullName>
    </alternativeName>
    <alternativeName>
        <fullName evidence="6">Prostaglandin dehydrogenase 1</fullName>
    </alternativeName>
</protein>
<dbReference type="SUPFAM" id="SSF51735">
    <property type="entry name" value="NAD(P)-binding Rossmann-fold domains"/>
    <property type="match status" value="1"/>
</dbReference>
<comment type="similarity">
    <text evidence="1 22">Belongs to the short-chain dehydrogenases/reductases (SDR) family.</text>
</comment>
<dbReference type="PANTHER" id="PTHR44229">
    <property type="entry name" value="15-HYDROXYPROSTAGLANDIN DEHYDROGENASE [NAD(+)]"/>
    <property type="match status" value="1"/>
</dbReference>
<dbReference type="AlphaFoldDB" id="A0A9P0HCV5"/>
<evidence type="ECO:0000256" key="3">
    <source>
        <dbReference type="ARBA" id="ARBA00038968"/>
    </source>
</evidence>
<evidence type="ECO:0000256" key="9">
    <source>
        <dbReference type="ARBA" id="ARBA00047325"/>
    </source>
</evidence>
<sequence>MKGKIALVTGGAAGIGRAITERLAKRGAKIAICDIDARKGEEFASELNSKHGKDSAIFARCDVTDRKSFKECFDKTKSSLGNPNLLVNNAGIWDDSPSGWERQVNINFKGPIIGSLLALEYMGKKNGGAGGAVLNTSSVLGLLASPIMPIYSGTKAGVLLFTRCFGTEFHYKLNGVRFVAVCPHATGGSALFDNLDKCFSIPGPEMVELYKSGVSSGDYQTIDAVADAAVQVLEKGRNGSVWTVGQNKPPEEFEFKDAQLVLSGSTNI</sequence>
<evidence type="ECO:0000256" key="13">
    <source>
        <dbReference type="ARBA" id="ARBA00048144"/>
    </source>
</evidence>
<dbReference type="Proteomes" id="UP001152798">
    <property type="component" value="Chromosome 4"/>
</dbReference>
<dbReference type="OrthoDB" id="417891at2759"/>
<comment type="catalytic activity">
    <reaction evidence="21">
        <text>resolvin E1 + NAD(+) = 18-oxo-resolvin E1 + NADH + H(+)</text>
        <dbReference type="Rhea" id="RHEA:49244"/>
        <dbReference type="ChEBI" id="CHEBI:15378"/>
        <dbReference type="ChEBI" id="CHEBI:57540"/>
        <dbReference type="ChEBI" id="CHEBI:57945"/>
        <dbReference type="ChEBI" id="CHEBI:91000"/>
        <dbReference type="ChEBI" id="CHEBI:91001"/>
    </reaction>
    <physiologicalReaction direction="left-to-right" evidence="21">
        <dbReference type="Rhea" id="RHEA:49245"/>
    </physiologicalReaction>
</comment>
<reference evidence="23" key="1">
    <citation type="submission" date="2022-01" db="EMBL/GenBank/DDBJ databases">
        <authorList>
            <person name="King R."/>
        </authorList>
    </citation>
    <scope>NUCLEOTIDE SEQUENCE</scope>
</reference>
<organism evidence="23 24">
    <name type="scientific">Nezara viridula</name>
    <name type="common">Southern green stink bug</name>
    <name type="synonym">Cimex viridulus</name>
    <dbReference type="NCBI Taxonomy" id="85310"/>
    <lineage>
        <taxon>Eukaryota</taxon>
        <taxon>Metazoa</taxon>
        <taxon>Ecdysozoa</taxon>
        <taxon>Arthropoda</taxon>
        <taxon>Hexapoda</taxon>
        <taxon>Insecta</taxon>
        <taxon>Pterygota</taxon>
        <taxon>Neoptera</taxon>
        <taxon>Paraneoptera</taxon>
        <taxon>Hemiptera</taxon>
        <taxon>Heteroptera</taxon>
        <taxon>Panheteroptera</taxon>
        <taxon>Pentatomomorpha</taxon>
        <taxon>Pentatomoidea</taxon>
        <taxon>Pentatomidae</taxon>
        <taxon>Pentatominae</taxon>
        <taxon>Nezara</taxon>
    </lineage>
</organism>
<evidence type="ECO:0000256" key="7">
    <source>
        <dbReference type="ARBA" id="ARBA00042026"/>
    </source>
</evidence>
<keyword evidence="2" id="KW-0560">Oxidoreductase</keyword>